<dbReference type="HOGENOM" id="CLU_1389980_0_0_1"/>
<keyword evidence="4" id="KW-1185">Reference proteome</keyword>
<accession>M2N337</accession>
<sequence length="196" mass="21389">MSILSSRSSSNIGSPITGLSIHDPFAIAGFVFLVIVVIVAMIMLTVTARRSAESIWDGIHYDARFRSLRQARQSAILATSNTVRQSLRTDESVAGTPKRVSFMLRQSPRKSQTPAAPMTPASPYTPNTPSSLRIAMFAESVPFLPASPIRKQRVRMRGEATSTLDMEVEDACRRWSALGTPPRDCFTSVGIASVEC</sequence>
<keyword evidence="2" id="KW-0472">Membrane</keyword>
<name>M2N337_BAUPA</name>
<keyword evidence="2" id="KW-1133">Transmembrane helix</keyword>
<proteinExistence type="predicted"/>
<reference evidence="3 4" key="1">
    <citation type="journal article" date="2012" name="PLoS Pathog.">
        <title>Diverse lifestyles and strategies of plant pathogenesis encoded in the genomes of eighteen Dothideomycetes fungi.</title>
        <authorList>
            <person name="Ohm R.A."/>
            <person name="Feau N."/>
            <person name="Henrissat B."/>
            <person name="Schoch C.L."/>
            <person name="Horwitz B.A."/>
            <person name="Barry K.W."/>
            <person name="Condon B.J."/>
            <person name="Copeland A.C."/>
            <person name="Dhillon B."/>
            <person name="Glaser F."/>
            <person name="Hesse C.N."/>
            <person name="Kosti I."/>
            <person name="LaButti K."/>
            <person name="Lindquist E.A."/>
            <person name="Lucas S."/>
            <person name="Salamov A.A."/>
            <person name="Bradshaw R.E."/>
            <person name="Ciuffetti L."/>
            <person name="Hamelin R.C."/>
            <person name="Kema G.H.J."/>
            <person name="Lawrence C."/>
            <person name="Scott J.A."/>
            <person name="Spatafora J.W."/>
            <person name="Turgeon B.G."/>
            <person name="de Wit P.J.G.M."/>
            <person name="Zhong S."/>
            <person name="Goodwin S.B."/>
            <person name="Grigoriev I.V."/>
        </authorList>
    </citation>
    <scope>NUCLEOTIDE SEQUENCE [LARGE SCALE GENOMIC DNA]</scope>
    <source>
        <strain evidence="3 4">UAMH 10762</strain>
    </source>
</reference>
<dbReference type="EMBL" id="KB445560">
    <property type="protein sequence ID" value="EMC93394.1"/>
    <property type="molecule type" value="Genomic_DNA"/>
</dbReference>
<feature type="region of interest" description="Disordered" evidence="1">
    <location>
        <begin position="105"/>
        <end position="125"/>
    </location>
</feature>
<organism evidence="3 4">
    <name type="scientific">Baudoinia panamericana (strain UAMH 10762)</name>
    <name type="common">Angels' share fungus</name>
    <name type="synonym">Baudoinia compniacensis (strain UAMH 10762)</name>
    <dbReference type="NCBI Taxonomy" id="717646"/>
    <lineage>
        <taxon>Eukaryota</taxon>
        <taxon>Fungi</taxon>
        <taxon>Dikarya</taxon>
        <taxon>Ascomycota</taxon>
        <taxon>Pezizomycotina</taxon>
        <taxon>Dothideomycetes</taxon>
        <taxon>Dothideomycetidae</taxon>
        <taxon>Mycosphaerellales</taxon>
        <taxon>Teratosphaeriaceae</taxon>
        <taxon>Baudoinia</taxon>
    </lineage>
</organism>
<dbReference type="RefSeq" id="XP_007679563.1">
    <property type="nucleotide sequence ID" value="XM_007681373.1"/>
</dbReference>
<dbReference type="OrthoDB" id="3864373at2759"/>
<dbReference type="KEGG" id="bcom:BAUCODRAFT_239265"/>
<evidence type="ECO:0000313" key="4">
    <source>
        <dbReference type="Proteomes" id="UP000011761"/>
    </source>
</evidence>
<evidence type="ECO:0000256" key="1">
    <source>
        <dbReference type="SAM" id="MobiDB-lite"/>
    </source>
</evidence>
<dbReference type="GeneID" id="19110102"/>
<dbReference type="AlphaFoldDB" id="M2N337"/>
<protein>
    <submittedName>
        <fullName evidence="3">Uncharacterized protein</fullName>
    </submittedName>
</protein>
<keyword evidence="2" id="KW-0812">Transmembrane</keyword>
<gene>
    <name evidence="3" type="ORF">BAUCODRAFT_239265</name>
</gene>
<evidence type="ECO:0000313" key="3">
    <source>
        <dbReference type="EMBL" id="EMC93394.1"/>
    </source>
</evidence>
<evidence type="ECO:0000256" key="2">
    <source>
        <dbReference type="SAM" id="Phobius"/>
    </source>
</evidence>
<feature type="transmembrane region" description="Helical" evidence="2">
    <location>
        <begin position="25"/>
        <end position="46"/>
    </location>
</feature>
<dbReference type="Proteomes" id="UP000011761">
    <property type="component" value="Unassembled WGS sequence"/>
</dbReference>